<evidence type="ECO:0000256" key="1">
    <source>
        <dbReference type="SAM" id="MobiDB-lite"/>
    </source>
</evidence>
<organism evidence="3 4">
    <name type="scientific">Symbiodinium microadriaticum</name>
    <name type="common">Dinoflagellate</name>
    <name type="synonym">Zooxanthella microadriatica</name>
    <dbReference type="NCBI Taxonomy" id="2951"/>
    <lineage>
        <taxon>Eukaryota</taxon>
        <taxon>Sar</taxon>
        <taxon>Alveolata</taxon>
        <taxon>Dinophyceae</taxon>
        <taxon>Suessiales</taxon>
        <taxon>Symbiodiniaceae</taxon>
        <taxon>Symbiodinium</taxon>
    </lineage>
</organism>
<sequence length="510" mass="56302">MSGGWFEGACPWLYAKVAWAKGLLSDRQKEVLDLSITAGLNLLDFYSDLLVILQYGCFVEHSMVQTCSEAQVQTPGEGTCQAHWHWFWIGLTLLIISNVVQSIVWTYEMYGTVAYTLKKLPKSSCGEFCVALACFVLAFCQINYIVDLALVATGTLGGDDDDGGMGPIHSSAKRTSFLRLTRDMITKCLESAPQLYFQSYVLFAQGVHGEPTQLASIVLSILALSYGGTKIWSSEYMMNGFMIVKWHLRRRLTSWPSLVLIFLTGALDQAWRAGAAALVLTEASRELGVGLLVVFYVAFLLCFAANMGNICGWLPAGVWFGTWVGHLTPGLLLMVGGTFNQNHQHRDTDSRLLSFKAAPRLAALRWTEGMVCVCVAFYFAKNPCGYAPVREAWALLGCLLSSMLLYLALYTRCGTLRGFLQTLCFSRKDPALEPTEEELAECYPEEAERRRAEREEELALRQNASPTDASPELGGSENTGAMASAVQKQDARDEMLAPIQVTMGKGLDHE</sequence>
<dbReference type="OrthoDB" id="425902at2759"/>
<comment type="caution">
    <text evidence="3">The sequence shown here is derived from an EMBL/GenBank/DDBJ whole genome shotgun (WGS) entry which is preliminary data.</text>
</comment>
<dbReference type="Proteomes" id="UP000186817">
    <property type="component" value="Unassembled WGS sequence"/>
</dbReference>
<accession>A0A1Q9D693</accession>
<protein>
    <submittedName>
        <fullName evidence="3">Uncharacterized protein</fullName>
    </submittedName>
</protein>
<keyword evidence="4" id="KW-1185">Reference proteome</keyword>
<feature type="compositionally biased region" description="Basic and acidic residues" evidence="1">
    <location>
        <begin position="446"/>
        <end position="459"/>
    </location>
</feature>
<reference evidence="3 4" key="1">
    <citation type="submission" date="2016-02" db="EMBL/GenBank/DDBJ databases">
        <title>Genome analysis of coral dinoflagellate symbionts highlights evolutionary adaptations to a symbiotic lifestyle.</title>
        <authorList>
            <person name="Aranda M."/>
            <person name="Li Y."/>
            <person name="Liew Y.J."/>
            <person name="Baumgarten S."/>
            <person name="Simakov O."/>
            <person name="Wilson M."/>
            <person name="Piel J."/>
            <person name="Ashoor H."/>
            <person name="Bougouffa S."/>
            <person name="Bajic V.B."/>
            <person name="Ryu T."/>
            <person name="Ravasi T."/>
            <person name="Bayer T."/>
            <person name="Micklem G."/>
            <person name="Kim H."/>
            <person name="Bhak J."/>
            <person name="Lajeunesse T.C."/>
            <person name="Voolstra C.R."/>
        </authorList>
    </citation>
    <scope>NUCLEOTIDE SEQUENCE [LARGE SCALE GENOMIC DNA]</scope>
    <source>
        <strain evidence="3 4">CCMP2467</strain>
    </source>
</reference>
<name>A0A1Q9D693_SYMMI</name>
<keyword evidence="2" id="KW-0812">Transmembrane</keyword>
<feature type="transmembrane region" description="Helical" evidence="2">
    <location>
        <begin position="318"/>
        <end position="340"/>
    </location>
</feature>
<evidence type="ECO:0000313" key="4">
    <source>
        <dbReference type="Proteomes" id="UP000186817"/>
    </source>
</evidence>
<feature type="transmembrane region" description="Helical" evidence="2">
    <location>
        <begin position="361"/>
        <end position="380"/>
    </location>
</feature>
<evidence type="ECO:0000256" key="2">
    <source>
        <dbReference type="SAM" id="Phobius"/>
    </source>
</evidence>
<feature type="transmembrane region" description="Helical" evidence="2">
    <location>
        <begin position="86"/>
        <end position="107"/>
    </location>
</feature>
<gene>
    <name evidence="3" type="ORF">AK812_SmicGene27686</name>
</gene>
<proteinExistence type="predicted"/>
<feature type="transmembrane region" description="Helical" evidence="2">
    <location>
        <begin position="258"/>
        <end position="280"/>
    </location>
</feature>
<dbReference type="AlphaFoldDB" id="A0A1Q9D693"/>
<feature type="transmembrane region" description="Helical" evidence="2">
    <location>
        <begin position="392"/>
        <end position="410"/>
    </location>
</feature>
<evidence type="ECO:0000313" key="3">
    <source>
        <dbReference type="EMBL" id="OLP90700.1"/>
    </source>
</evidence>
<keyword evidence="2" id="KW-0472">Membrane</keyword>
<feature type="transmembrane region" description="Helical" evidence="2">
    <location>
        <begin position="128"/>
        <end position="146"/>
    </location>
</feature>
<feature type="transmembrane region" description="Helical" evidence="2">
    <location>
        <begin position="287"/>
        <end position="306"/>
    </location>
</feature>
<keyword evidence="2" id="KW-1133">Transmembrane helix</keyword>
<dbReference type="EMBL" id="LSRX01000698">
    <property type="protein sequence ID" value="OLP90700.1"/>
    <property type="molecule type" value="Genomic_DNA"/>
</dbReference>
<feature type="region of interest" description="Disordered" evidence="1">
    <location>
        <begin position="444"/>
        <end position="510"/>
    </location>
</feature>